<evidence type="ECO:0000313" key="1">
    <source>
        <dbReference type="EMBL" id="JAD69370.1"/>
    </source>
</evidence>
<accession>A0A0A9C7I0</accession>
<dbReference type="EMBL" id="GBRH01228525">
    <property type="protein sequence ID" value="JAD69370.1"/>
    <property type="molecule type" value="Transcribed_RNA"/>
</dbReference>
<name>A0A0A9C7I0_ARUDO</name>
<protein>
    <submittedName>
        <fullName evidence="1">Uncharacterized protein</fullName>
    </submittedName>
</protein>
<organism evidence="1">
    <name type="scientific">Arundo donax</name>
    <name type="common">Giant reed</name>
    <name type="synonym">Donax arundinaceus</name>
    <dbReference type="NCBI Taxonomy" id="35708"/>
    <lineage>
        <taxon>Eukaryota</taxon>
        <taxon>Viridiplantae</taxon>
        <taxon>Streptophyta</taxon>
        <taxon>Embryophyta</taxon>
        <taxon>Tracheophyta</taxon>
        <taxon>Spermatophyta</taxon>
        <taxon>Magnoliopsida</taxon>
        <taxon>Liliopsida</taxon>
        <taxon>Poales</taxon>
        <taxon>Poaceae</taxon>
        <taxon>PACMAD clade</taxon>
        <taxon>Arundinoideae</taxon>
        <taxon>Arundineae</taxon>
        <taxon>Arundo</taxon>
    </lineage>
</organism>
<dbReference type="AlphaFoldDB" id="A0A0A9C7I0"/>
<reference evidence="1" key="1">
    <citation type="submission" date="2014-09" db="EMBL/GenBank/DDBJ databases">
        <authorList>
            <person name="Magalhaes I.L.F."/>
            <person name="Oliveira U."/>
            <person name="Santos F.R."/>
            <person name="Vidigal T.H.D.A."/>
            <person name="Brescovit A.D."/>
            <person name="Santos A.J."/>
        </authorList>
    </citation>
    <scope>NUCLEOTIDE SEQUENCE</scope>
    <source>
        <tissue evidence="1">Shoot tissue taken approximately 20 cm above the soil surface</tissue>
    </source>
</reference>
<proteinExistence type="predicted"/>
<reference evidence="1" key="2">
    <citation type="journal article" date="2015" name="Data Brief">
        <title>Shoot transcriptome of the giant reed, Arundo donax.</title>
        <authorList>
            <person name="Barrero R.A."/>
            <person name="Guerrero F.D."/>
            <person name="Moolhuijzen P."/>
            <person name="Goolsby J.A."/>
            <person name="Tidwell J."/>
            <person name="Bellgard S.E."/>
            <person name="Bellgard M.I."/>
        </authorList>
    </citation>
    <scope>NUCLEOTIDE SEQUENCE</scope>
    <source>
        <tissue evidence="1">Shoot tissue taken approximately 20 cm above the soil surface</tissue>
    </source>
</reference>
<sequence length="52" mass="5866">MLYNSVNCLIARPSQTHNVRVQMLLKFASCGSFAKSNEPYIPTSNILQHTKL</sequence>